<feature type="domain" description="C2H2-type" evidence="10">
    <location>
        <begin position="491"/>
        <end position="518"/>
    </location>
</feature>
<feature type="domain" description="C2H2-type" evidence="10">
    <location>
        <begin position="463"/>
        <end position="490"/>
    </location>
</feature>
<dbReference type="FunFam" id="3.30.160.60:FF:002127">
    <property type="entry name" value="Uncharacterized protein"/>
    <property type="match status" value="1"/>
</dbReference>
<dbReference type="STRING" id="151549.A0A4C1Y9W6"/>
<evidence type="ECO:0000313" key="12">
    <source>
        <dbReference type="Proteomes" id="UP000299102"/>
    </source>
</evidence>
<dbReference type="Gene3D" id="3.30.160.60">
    <property type="entry name" value="Classic Zinc Finger"/>
    <property type="match status" value="8"/>
</dbReference>
<name>A0A4C1Y9W6_EUMVA</name>
<feature type="domain" description="C2H2-type" evidence="10">
    <location>
        <begin position="351"/>
        <end position="378"/>
    </location>
</feature>
<dbReference type="FunFam" id="3.30.160.60:FF:000882">
    <property type="entry name" value="Predicted gene, 21060"/>
    <property type="match status" value="1"/>
</dbReference>
<evidence type="ECO:0000256" key="6">
    <source>
        <dbReference type="ARBA" id="ARBA00023015"/>
    </source>
</evidence>
<keyword evidence="5" id="KW-0862">Zinc</keyword>
<evidence type="ECO:0000256" key="4">
    <source>
        <dbReference type="ARBA" id="ARBA00022771"/>
    </source>
</evidence>
<sequence length="544" mass="62343">MCNERAVPSRSSRRTFELINYGPGNEGTSSSSSPVGALLGPSSFANCTRLVLCPMIGWFKLHTNMLKFKGDKTLGKAHQIKESRFVMETEDEVMIKQELDIAPTILQPRPAHHPHPPLNQVLYNARDLQASTLDYIMAVCSFQASASAPRSGISSEDGAASAFIDTTRTPTAQELRNLGDYKDYSAYRRQLTDGSSILSSHSYSLKSYRLFVNEAEAYRATISADLPLAFPFVRTLHQSIVYQTASRTVVEAAYCGKEYEVPSTANCELNMKTTDCYQGVLGECSNYEDTSAGRKEEGRCIYWPFQNGHLIRKILTHTRKKGYKCDQCQYSTSKTDNFKNHMRTHTGVKPYKCEQCEYSASRLHHLKNHMRTHTGEKPYKCEHCEYSASRITHLKNHMRIHTGDKPYKCKQCEYSASQLNNLKNHMRTHTCEKPYKCKQCEYSGSRITHLKNHMRIHTGDKPYKCEQCEYSACRLDNLKNHMHTHTHEKPYKCEQCKYSASRLHHLKNHMRTHTGEKPYKCEHCECSASRLDNLKNHMRTHTVE</sequence>
<evidence type="ECO:0000256" key="9">
    <source>
        <dbReference type="PROSITE-ProRule" id="PRU00042"/>
    </source>
</evidence>
<evidence type="ECO:0000256" key="5">
    <source>
        <dbReference type="ARBA" id="ARBA00022833"/>
    </source>
</evidence>
<comment type="subcellular location">
    <subcellularLocation>
        <location evidence="1">Nucleus</location>
    </subcellularLocation>
</comment>
<dbReference type="FunFam" id="3.30.160.60:FF:000630">
    <property type="entry name" value="Zinc finger protein 180"/>
    <property type="match status" value="2"/>
</dbReference>
<dbReference type="InterPro" id="IPR013087">
    <property type="entry name" value="Znf_C2H2_type"/>
</dbReference>
<dbReference type="FunFam" id="3.30.160.60:FF:002687">
    <property type="entry name" value="Uncharacterized protein"/>
    <property type="match status" value="1"/>
</dbReference>
<proteinExistence type="predicted"/>
<dbReference type="SMART" id="SM00355">
    <property type="entry name" value="ZnF_C2H2"/>
    <property type="match status" value="8"/>
</dbReference>
<dbReference type="AlphaFoldDB" id="A0A4C1Y9W6"/>
<feature type="domain" description="C2H2-type" evidence="10">
    <location>
        <begin position="407"/>
        <end position="434"/>
    </location>
</feature>
<evidence type="ECO:0000256" key="2">
    <source>
        <dbReference type="ARBA" id="ARBA00022723"/>
    </source>
</evidence>
<dbReference type="InterPro" id="IPR036236">
    <property type="entry name" value="Znf_C2H2_sf"/>
</dbReference>
<dbReference type="PANTHER" id="PTHR23235:SF142">
    <property type="entry name" value="ZINC FINGER PROTEIN 384"/>
    <property type="match status" value="1"/>
</dbReference>
<evidence type="ECO:0000259" key="10">
    <source>
        <dbReference type="PROSITE" id="PS50157"/>
    </source>
</evidence>
<feature type="domain" description="C2H2-type" evidence="10">
    <location>
        <begin position="519"/>
        <end position="544"/>
    </location>
</feature>
<dbReference type="Pfam" id="PF00096">
    <property type="entry name" value="zf-C2H2"/>
    <property type="match status" value="6"/>
</dbReference>
<evidence type="ECO:0000256" key="7">
    <source>
        <dbReference type="ARBA" id="ARBA00023163"/>
    </source>
</evidence>
<evidence type="ECO:0000313" key="11">
    <source>
        <dbReference type="EMBL" id="GBP71327.1"/>
    </source>
</evidence>
<keyword evidence="6" id="KW-0805">Transcription regulation</keyword>
<dbReference type="FunFam" id="3.30.160.60:FF:003114">
    <property type="entry name" value="Uncharacterized protein"/>
    <property type="match status" value="2"/>
</dbReference>
<dbReference type="Pfam" id="PF13909">
    <property type="entry name" value="zf-H2C2_5"/>
    <property type="match status" value="1"/>
</dbReference>
<protein>
    <submittedName>
        <fullName evidence="11">Zinc finger protein 436</fullName>
    </submittedName>
</protein>
<keyword evidence="7" id="KW-0804">Transcription</keyword>
<evidence type="ECO:0000256" key="1">
    <source>
        <dbReference type="ARBA" id="ARBA00004123"/>
    </source>
</evidence>
<keyword evidence="8" id="KW-0539">Nucleus</keyword>
<keyword evidence="2" id="KW-0479">Metal-binding</keyword>
<dbReference type="GO" id="GO:0005634">
    <property type="term" value="C:nucleus"/>
    <property type="evidence" value="ECO:0007669"/>
    <property type="project" value="UniProtKB-SubCell"/>
</dbReference>
<reference evidence="11 12" key="1">
    <citation type="journal article" date="2019" name="Commun. Biol.">
        <title>The bagworm genome reveals a unique fibroin gene that provides high tensile strength.</title>
        <authorList>
            <person name="Kono N."/>
            <person name="Nakamura H."/>
            <person name="Ohtoshi R."/>
            <person name="Tomita M."/>
            <person name="Numata K."/>
            <person name="Arakawa K."/>
        </authorList>
    </citation>
    <scope>NUCLEOTIDE SEQUENCE [LARGE SCALE GENOMIC DNA]</scope>
</reference>
<dbReference type="GO" id="GO:0000978">
    <property type="term" value="F:RNA polymerase II cis-regulatory region sequence-specific DNA binding"/>
    <property type="evidence" value="ECO:0007669"/>
    <property type="project" value="TreeGrafter"/>
</dbReference>
<dbReference type="Proteomes" id="UP000299102">
    <property type="component" value="Unassembled WGS sequence"/>
</dbReference>
<feature type="domain" description="C2H2-type" evidence="10">
    <location>
        <begin position="435"/>
        <end position="462"/>
    </location>
</feature>
<dbReference type="SUPFAM" id="SSF57667">
    <property type="entry name" value="beta-beta-alpha zinc fingers"/>
    <property type="match status" value="4"/>
</dbReference>
<keyword evidence="4 9" id="KW-0863">Zinc-finger</keyword>
<dbReference type="FunFam" id="3.30.160.60:FF:000395">
    <property type="entry name" value="zinc finger protein 513"/>
    <property type="match status" value="1"/>
</dbReference>
<dbReference type="PROSITE" id="PS50157">
    <property type="entry name" value="ZINC_FINGER_C2H2_2"/>
    <property type="match status" value="8"/>
</dbReference>
<accession>A0A4C1Y9W6</accession>
<feature type="domain" description="C2H2-type" evidence="10">
    <location>
        <begin position="323"/>
        <end position="350"/>
    </location>
</feature>
<feature type="domain" description="C2H2-type" evidence="10">
    <location>
        <begin position="379"/>
        <end position="406"/>
    </location>
</feature>
<dbReference type="EMBL" id="BGZK01001104">
    <property type="protein sequence ID" value="GBP71327.1"/>
    <property type="molecule type" value="Genomic_DNA"/>
</dbReference>
<organism evidence="11 12">
    <name type="scientific">Eumeta variegata</name>
    <name type="common">Bagworm moth</name>
    <name type="synonym">Eumeta japonica</name>
    <dbReference type="NCBI Taxonomy" id="151549"/>
    <lineage>
        <taxon>Eukaryota</taxon>
        <taxon>Metazoa</taxon>
        <taxon>Ecdysozoa</taxon>
        <taxon>Arthropoda</taxon>
        <taxon>Hexapoda</taxon>
        <taxon>Insecta</taxon>
        <taxon>Pterygota</taxon>
        <taxon>Neoptera</taxon>
        <taxon>Endopterygota</taxon>
        <taxon>Lepidoptera</taxon>
        <taxon>Glossata</taxon>
        <taxon>Ditrysia</taxon>
        <taxon>Tineoidea</taxon>
        <taxon>Psychidae</taxon>
        <taxon>Oiketicinae</taxon>
        <taxon>Eumeta</taxon>
    </lineage>
</organism>
<evidence type="ECO:0000256" key="3">
    <source>
        <dbReference type="ARBA" id="ARBA00022737"/>
    </source>
</evidence>
<dbReference type="PANTHER" id="PTHR23235">
    <property type="entry name" value="KRUEPPEL-LIKE TRANSCRIPTION FACTOR"/>
    <property type="match status" value="1"/>
</dbReference>
<evidence type="ECO:0000256" key="8">
    <source>
        <dbReference type="ARBA" id="ARBA00023242"/>
    </source>
</evidence>
<comment type="caution">
    <text evidence="11">The sequence shown here is derived from an EMBL/GenBank/DDBJ whole genome shotgun (WGS) entry which is preliminary data.</text>
</comment>
<keyword evidence="12" id="KW-1185">Reference proteome</keyword>
<gene>
    <name evidence="11" type="primary">ZNF436</name>
    <name evidence="11" type="ORF">EVAR_57711_1</name>
</gene>
<dbReference type="GO" id="GO:0008270">
    <property type="term" value="F:zinc ion binding"/>
    <property type="evidence" value="ECO:0007669"/>
    <property type="project" value="UniProtKB-KW"/>
</dbReference>
<dbReference type="OrthoDB" id="5383296at2759"/>
<keyword evidence="3" id="KW-0677">Repeat</keyword>
<dbReference type="GO" id="GO:0000981">
    <property type="term" value="F:DNA-binding transcription factor activity, RNA polymerase II-specific"/>
    <property type="evidence" value="ECO:0007669"/>
    <property type="project" value="TreeGrafter"/>
</dbReference>